<organism evidence="1 2">
    <name type="scientific">Pseudomonas helmanticensis</name>
    <dbReference type="NCBI Taxonomy" id="1471381"/>
    <lineage>
        <taxon>Bacteria</taxon>
        <taxon>Pseudomonadati</taxon>
        <taxon>Pseudomonadota</taxon>
        <taxon>Gammaproteobacteria</taxon>
        <taxon>Pseudomonadales</taxon>
        <taxon>Pseudomonadaceae</taxon>
        <taxon>Pseudomonas</taxon>
    </lineage>
</organism>
<keyword evidence="2" id="KW-1185">Reference proteome</keyword>
<accession>A0ACD2UEC4</accession>
<evidence type="ECO:0000313" key="2">
    <source>
        <dbReference type="Proteomes" id="UP001158048"/>
    </source>
</evidence>
<protein>
    <submittedName>
        <fullName evidence="1">Uncharacterized protein</fullName>
    </submittedName>
</protein>
<dbReference type="Proteomes" id="UP001158048">
    <property type="component" value="Unassembled WGS sequence"/>
</dbReference>
<evidence type="ECO:0000313" key="1">
    <source>
        <dbReference type="EMBL" id="SMQ30931.1"/>
    </source>
</evidence>
<name>A0ACD2UEC4_9PSED</name>
<reference evidence="1" key="1">
    <citation type="submission" date="2017-05" db="EMBL/GenBank/DDBJ databases">
        <authorList>
            <person name="Varghese N."/>
            <person name="Submissions S."/>
        </authorList>
    </citation>
    <scope>NUCLEOTIDE SEQUENCE</scope>
    <source>
        <strain evidence="1">LMG 28168</strain>
    </source>
</reference>
<sequence>MMKFKKKIANPMTVIVVFAFISESSAAVSLPFLGDREREMYIWFLMSFPFYLLLLFFITLNFNYRSLYAPSDFDKDDSFLKLSVNAQGSENGLRNSSTGESSMTENNTTEAFSSNGLSAGETVLHPPSHPSESGGAGTECSWIEHNVQWPKPLGTLRAIDVRQMNNRMEFDALLENFSLPGKHSKVIVLLTDPASEVLLMQIMADFIRQAKKRVGATHVITYNVCTQASTILKAA</sequence>
<proteinExistence type="predicted"/>
<comment type="caution">
    <text evidence="1">The sequence shown here is derived from an EMBL/GenBank/DDBJ whole genome shotgun (WGS) entry which is preliminary data.</text>
</comment>
<gene>
    <name evidence="1" type="ORF">SAMN04488483_5829</name>
</gene>
<dbReference type="EMBL" id="FXUY01000002">
    <property type="protein sequence ID" value="SMQ30931.1"/>
    <property type="molecule type" value="Genomic_DNA"/>
</dbReference>